<dbReference type="InterPro" id="IPR002727">
    <property type="entry name" value="DUF47"/>
</dbReference>
<dbReference type="EMBL" id="JAQOSP010000036">
    <property type="protein sequence ID" value="MDJ1168812.1"/>
    <property type="molecule type" value="Genomic_DNA"/>
</dbReference>
<evidence type="ECO:0000313" key="3">
    <source>
        <dbReference type="Proteomes" id="UP001235303"/>
    </source>
</evidence>
<dbReference type="Proteomes" id="UP001235303">
    <property type="component" value="Unassembled WGS sequence"/>
</dbReference>
<organism evidence="2 3">
    <name type="scientific">Roseofilum acuticapitatum BLCC-M154</name>
    <dbReference type="NCBI Taxonomy" id="3022444"/>
    <lineage>
        <taxon>Bacteria</taxon>
        <taxon>Bacillati</taxon>
        <taxon>Cyanobacteriota</taxon>
        <taxon>Cyanophyceae</taxon>
        <taxon>Desertifilales</taxon>
        <taxon>Desertifilaceae</taxon>
        <taxon>Roseofilum</taxon>
        <taxon>Roseofilum acuticapitatum</taxon>
    </lineage>
</organism>
<name>A0ABT7APK0_9CYAN</name>
<dbReference type="InterPro" id="IPR038078">
    <property type="entry name" value="PhoU-like_sf"/>
</dbReference>
<comment type="caution">
    <text evidence="2">The sequence shown here is derived from an EMBL/GenBank/DDBJ whole genome shotgun (WGS) entry which is preliminary data.</text>
</comment>
<proteinExistence type="inferred from homology"/>
<reference evidence="2 3" key="1">
    <citation type="submission" date="2023-01" db="EMBL/GenBank/DDBJ databases">
        <title>Novel diversity within Roseofilum (Cyanobacteria; Desertifilaceae) from marine benthic mats with descriptions of four novel species.</title>
        <authorList>
            <person name="Wang Y."/>
            <person name="Berthold D.E."/>
            <person name="Hu J."/>
            <person name="Lefler F.W."/>
            <person name="Laughinghouse H.D. IV."/>
        </authorList>
    </citation>
    <scope>NUCLEOTIDE SEQUENCE [LARGE SCALE GENOMIC DNA]</scope>
    <source>
        <strain evidence="2 3">BLCC-M154</strain>
    </source>
</reference>
<dbReference type="PANTHER" id="PTHR36536">
    <property type="entry name" value="UPF0111 PROTEIN HI_1603"/>
    <property type="match status" value="1"/>
</dbReference>
<dbReference type="PANTHER" id="PTHR36536:SF3">
    <property type="entry name" value="UPF0111 PROTEIN HI_1603"/>
    <property type="match status" value="1"/>
</dbReference>
<dbReference type="RefSeq" id="WP_283752575.1">
    <property type="nucleotide sequence ID" value="NZ_JAQOSP010000036.1"/>
</dbReference>
<dbReference type="SUPFAM" id="SSF109755">
    <property type="entry name" value="PhoU-like"/>
    <property type="match status" value="1"/>
</dbReference>
<sequence length="220" mass="25504">MNHSSLPLFGKTQFIENQLNEFFDRLSEGGMYFEMGMVLYLETEALTPGCEEKMQQINQVKHRCNTLRREIESELYTEMLIPDARGDVLSLLEALYYLIGLIGDNFQNLMIEEPIIPTPYHSDFKQLVSMAVQCLETIVLTSRAFFRDSRTVRDYAYKVRVYEAEADQISFRLKREIFRSVLPLAHKTQLRDVIDVIDELADASEDVADKLSIYAIKRAL</sequence>
<accession>A0ABT7APK0</accession>
<gene>
    <name evidence="2" type="ORF">PMG71_05185</name>
</gene>
<protein>
    <submittedName>
        <fullName evidence="2">DUF47 family protein</fullName>
    </submittedName>
</protein>
<evidence type="ECO:0000256" key="1">
    <source>
        <dbReference type="ARBA" id="ARBA00008591"/>
    </source>
</evidence>
<dbReference type="InterPro" id="IPR018445">
    <property type="entry name" value="Put_Phosphate_transp_reg"/>
</dbReference>
<evidence type="ECO:0000313" key="2">
    <source>
        <dbReference type="EMBL" id="MDJ1168812.1"/>
    </source>
</evidence>
<dbReference type="Pfam" id="PF01865">
    <property type="entry name" value="PhoU_div"/>
    <property type="match status" value="1"/>
</dbReference>
<dbReference type="Gene3D" id="1.20.58.220">
    <property type="entry name" value="Phosphate transport system protein phou homolog 2, domain 2"/>
    <property type="match status" value="1"/>
</dbReference>
<keyword evidence="3" id="KW-1185">Reference proteome</keyword>
<comment type="similarity">
    <text evidence="1">Belongs to the UPF0111 family.</text>
</comment>